<dbReference type="EMBL" id="BGPR01038442">
    <property type="protein sequence ID" value="GBO14283.1"/>
    <property type="molecule type" value="Genomic_DNA"/>
</dbReference>
<feature type="non-terminal residue" evidence="1">
    <location>
        <position position="1"/>
    </location>
</feature>
<proteinExistence type="predicted"/>
<organism evidence="1 2">
    <name type="scientific">Araneus ventricosus</name>
    <name type="common">Orbweaver spider</name>
    <name type="synonym">Epeira ventricosa</name>
    <dbReference type="NCBI Taxonomy" id="182803"/>
    <lineage>
        <taxon>Eukaryota</taxon>
        <taxon>Metazoa</taxon>
        <taxon>Ecdysozoa</taxon>
        <taxon>Arthropoda</taxon>
        <taxon>Chelicerata</taxon>
        <taxon>Arachnida</taxon>
        <taxon>Araneae</taxon>
        <taxon>Araneomorphae</taxon>
        <taxon>Entelegynae</taxon>
        <taxon>Araneoidea</taxon>
        <taxon>Araneidae</taxon>
        <taxon>Araneus</taxon>
    </lineage>
</organism>
<dbReference type="OrthoDB" id="10512435at2759"/>
<sequence>GRYHEKIYRFDDNEVIAISGTECTVDKIDDDPLKSFFSFVYDPNGKKIIKEPEFVFFFTNSTLDKGQMFVFPAYIYKGYIDIPQYGVTGCEIVHIFTSKLK</sequence>
<gene>
    <name evidence="1" type="ORF">AVEN_264284_1</name>
</gene>
<comment type="caution">
    <text evidence="1">The sequence shown here is derived from an EMBL/GenBank/DDBJ whole genome shotgun (WGS) entry which is preliminary data.</text>
</comment>
<dbReference type="Proteomes" id="UP000499080">
    <property type="component" value="Unassembled WGS sequence"/>
</dbReference>
<reference evidence="1 2" key="1">
    <citation type="journal article" date="2019" name="Sci. Rep.">
        <title>Orb-weaving spider Araneus ventricosus genome elucidates the spidroin gene catalogue.</title>
        <authorList>
            <person name="Kono N."/>
            <person name="Nakamura H."/>
            <person name="Ohtoshi R."/>
            <person name="Moran D.A.P."/>
            <person name="Shinohara A."/>
            <person name="Yoshida Y."/>
            <person name="Fujiwara M."/>
            <person name="Mori M."/>
            <person name="Tomita M."/>
            <person name="Arakawa K."/>
        </authorList>
    </citation>
    <scope>NUCLEOTIDE SEQUENCE [LARGE SCALE GENOMIC DNA]</scope>
</reference>
<name>A0A4Y2UNM7_ARAVE</name>
<evidence type="ECO:0000313" key="1">
    <source>
        <dbReference type="EMBL" id="GBO14283.1"/>
    </source>
</evidence>
<evidence type="ECO:0000313" key="2">
    <source>
        <dbReference type="Proteomes" id="UP000499080"/>
    </source>
</evidence>
<keyword evidence="2" id="KW-1185">Reference proteome</keyword>
<accession>A0A4Y2UNM7</accession>
<protein>
    <submittedName>
        <fullName evidence="1">Uncharacterized protein</fullName>
    </submittedName>
</protein>
<dbReference type="AlphaFoldDB" id="A0A4Y2UNM7"/>